<keyword evidence="3" id="KW-1185">Reference proteome</keyword>
<dbReference type="EMBL" id="LSRS01000005">
    <property type="protein sequence ID" value="KAF1084298.1"/>
    <property type="molecule type" value="Genomic_DNA"/>
</dbReference>
<feature type="transmembrane region" description="Helical" evidence="1">
    <location>
        <begin position="6"/>
        <end position="27"/>
    </location>
</feature>
<name>A0A9D3AY20_9FIRM</name>
<comment type="caution">
    <text evidence="2">The sequence shown here is derived from an EMBL/GenBank/DDBJ whole genome shotgun (WGS) entry which is preliminary data.</text>
</comment>
<keyword evidence="1" id="KW-0472">Membrane</keyword>
<evidence type="ECO:0000256" key="1">
    <source>
        <dbReference type="SAM" id="Phobius"/>
    </source>
</evidence>
<evidence type="ECO:0000313" key="3">
    <source>
        <dbReference type="Proteomes" id="UP000798488"/>
    </source>
</evidence>
<keyword evidence="1" id="KW-0812">Transmembrane</keyword>
<gene>
    <name evidence="2" type="ORF">SPSYN_02074</name>
</gene>
<keyword evidence="1" id="KW-1133">Transmembrane helix</keyword>
<sequence length="171" mass="19232">MKKQIVLGAFVFLFITNIIFISTTVFYKTKIDEQVFKVYSFEAESTDIKINDGLVIILPNKQIVNGGKMQYVGNKQENIQSYSKTIYLNKQGNKEIVLSNAVSVAGASDGTAFSDVFLLNKNIGEISSEKLFSPDDINIINDNLYFSLDYSTINREKGNITIKLNVKEFNC</sequence>
<dbReference type="AlphaFoldDB" id="A0A9D3AY20"/>
<dbReference type="RefSeq" id="WP_202623828.1">
    <property type="nucleotide sequence ID" value="NZ_LSRS01000005.1"/>
</dbReference>
<protein>
    <submittedName>
        <fullName evidence="2">Uncharacterized protein</fullName>
    </submittedName>
</protein>
<proteinExistence type="predicted"/>
<organism evidence="2 3">
    <name type="scientific">Sporotomaculum syntrophicum</name>
    <dbReference type="NCBI Taxonomy" id="182264"/>
    <lineage>
        <taxon>Bacteria</taxon>
        <taxon>Bacillati</taxon>
        <taxon>Bacillota</taxon>
        <taxon>Clostridia</taxon>
        <taxon>Eubacteriales</taxon>
        <taxon>Desulfallaceae</taxon>
        <taxon>Sporotomaculum</taxon>
    </lineage>
</organism>
<dbReference type="Proteomes" id="UP000798488">
    <property type="component" value="Unassembled WGS sequence"/>
</dbReference>
<reference evidence="2" key="1">
    <citation type="submission" date="2016-02" db="EMBL/GenBank/DDBJ databases">
        <title>Draft Genome Sequence of Sporotomaculum syntrophicum Strain FB, a Syntrophic Benzoate Degrader.</title>
        <authorList>
            <person name="Nobu M.K."/>
            <person name="Narihiro T."/>
            <person name="Qiu Y.-L."/>
            <person name="Ohashi A."/>
            <person name="Liu W.-T."/>
            <person name="Yuji S."/>
        </authorList>
    </citation>
    <scope>NUCLEOTIDE SEQUENCE</scope>
    <source>
        <strain evidence="2">FB</strain>
    </source>
</reference>
<accession>A0A9D3AY20</accession>
<evidence type="ECO:0000313" key="2">
    <source>
        <dbReference type="EMBL" id="KAF1084298.1"/>
    </source>
</evidence>